<reference evidence="2" key="1">
    <citation type="submission" date="2021-01" db="EMBL/GenBank/DDBJ databases">
        <title>Chromosome-level genome assembly of a human fungal pathogen reveals clustering of transcriptionally co-regulated genes.</title>
        <authorList>
            <person name="Voorhies M."/>
            <person name="Cohen S."/>
            <person name="Shea T.P."/>
            <person name="Petrus S."/>
            <person name="Munoz J.F."/>
            <person name="Poplawski S."/>
            <person name="Goldman W.E."/>
            <person name="Michael T."/>
            <person name="Cuomo C.A."/>
            <person name="Sil A."/>
            <person name="Beyhan S."/>
        </authorList>
    </citation>
    <scope>NUCLEOTIDE SEQUENCE</scope>
    <source>
        <strain evidence="2">WU24</strain>
    </source>
</reference>
<proteinExistence type="predicted"/>
<accession>A0A8A1LVR0</accession>
<evidence type="ECO:0000313" key="3">
    <source>
        <dbReference type="Proteomes" id="UP000663671"/>
    </source>
</evidence>
<dbReference type="EMBL" id="CP069109">
    <property type="protein sequence ID" value="QSS58268.1"/>
    <property type="molecule type" value="Genomic_DNA"/>
</dbReference>
<evidence type="ECO:0000313" key="2">
    <source>
        <dbReference type="EMBL" id="QSS58268.1"/>
    </source>
</evidence>
<protein>
    <submittedName>
        <fullName evidence="2">Uncharacterized protein</fullName>
    </submittedName>
</protein>
<dbReference type="Proteomes" id="UP000663671">
    <property type="component" value="Chromosome 2"/>
</dbReference>
<organism evidence="2 3">
    <name type="scientific">Ajellomyces capsulatus</name>
    <name type="common">Darling's disease fungus</name>
    <name type="synonym">Histoplasma capsulatum</name>
    <dbReference type="NCBI Taxonomy" id="5037"/>
    <lineage>
        <taxon>Eukaryota</taxon>
        <taxon>Fungi</taxon>
        <taxon>Dikarya</taxon>
        <taxon>Ascomycota</taxon>
        <taxon>Pezizomycotina</taxon>
        <taxon>Eurotiomycetes</taxon>
        <taxon>Eurotiomycetidae</taxon>
        <taxon>Onygenales</taxon>
        <taxon>Ajellomycetaceae</taxon>
        <taxon>Histoplasma</taxon>
    </lineage>
</organism>
<feature type="region of interest" description="Disordered" evidence="1">
    <location>
        <begin position="54"/>
        <end position="75"/>
    </location>
</feature>
<gene>
    <name evidence="2" type="ORF">I7I51_07691</name>
</gene>
<evidence type="ECO:0000256" key="1">
    <source>
        <dbReference type="SAM" id="MobiDB-lite"/>
    </source>
</evidence>
<dbReference type="VEuPathDB" id="FungiDB:I7I51_07691"/>
<dbReference type="AlphaFoldDB" id="A0A8A1LVR0"/>
<sequence length="129" mass="14614">MATEIGPSKSTIILEPSKNWWGPLVLIDTILSLRYHSMYWSLSMMKKPDRIEHLSMPSPPDVPNERTSGAKDWAGRCSKKHEIASKGKDNLSLANMISQFRAEYKKNGLLDPTLNDILHSVTVEFMVKD</sequence>
<name>A0A8A1LVR0_AJECA</name>